<keyword evidence="2" id="KW-0067">ATP-binding</keyword>
<evidence type="ECO:0000313" key="2">
    <source>
        <dbReference type="EMBL" id="KAJ1366806.1"/>
    </source>
</evidence>
<comment type="caution">
    <text evidence="2">The sequence shown here is derived from an EMBL/GenBank/DDBJ whole genome shotgun (WGS) entry which is preliminary data.</text>
</comment>
<keyword evidence="2" id="KW-0547">Nucleotide-binding</keyword>
<dbReference type="Proteomes" id="UP001196413">
    <property type="component" value="Unassembled WGS sequence"/>
</dbReference>
<dbReference type="EMBL" id="JAHQIW010005663">
    <property type="protein sequence ID" value="KAJ1366806.1"/>
    <property type="molecule type" value="Genomic_DNA"/>
</dbReference>
<feature type="region of interest" description="Disordered" evidence="1">
    <location>
        <begin position="197"/>
        <end position="221"/>
    </location>
</feature>
<keyword evidence="2" id="KW-0378">Hydrolase</keyword>
<organism evidence="2 3">
    <name type="scientific">Parelaphostrongylus tenuis</name>
    <name type="common">Meningeal worm</name>
    <dbReference type="NCBI Taxonomy" id="148309"/>
    <lineage>
        <taxon>Eukaryota</taxon>
        <taxon>Metazoa</taxon>
        <taxon>Ecdysozoa</taxon>
        <taxon>Nematoda</taxon>
        <taxon>Chromadorea</taxon>
        <taxon>Rhabditida</taxon>
        <taxon>Rhabditina</taxon>
        <taxon>Rhabditomorpha</taxon>
        <taxon>Strongyloidea</taxon>
        <taxon>Metastrongylidae</taxon>
        <taxon>Parelaphostrongylus</taxon>
    </lineage>
</organism>
<gene>
    <name evidence="2" type="primary">MEL-46_1</name>
    <name evidence="2" type="ORF">KIN20_027572</name>
</gene>
<protein>
    <submittedName>
        <fullName evidence="2">DEAD/DEAH box helicase</fullName>
    </submittedName>
</protein>
<feature type="non-terminal residue" evidence="2">
    <location>
        <position position="1"/>
    </location>
</feature>
<evidence type="ECO:0000313" key="3">
    <source>
        <dbReference type="Proteomes" id="UP001196413"/>
    </source>
</evidence>
<feature type="compositionally biased region" description="Polar residues" evidence="1">
    <location>
        <begin position="197"/>
        <end position="212"/>
    </location>
</feature>
<name>A0AAD5QZW7_PARTN</name>
<reference evidence="2" key="1">
    <citation type="submission" date="2021-06" db="EMBL/GenBank/DDBJ databases">
        <title>Parelaphostrongylus tenuis whole genome reference sequence.</title>
        <authorList>
            <person name="Garwood T.J."/>
            <person name="Larsen P.A."/>
            <person name="Fountain-Jones N.M."/>
            <person name="Garbe J.R."/>
            <person name="Macchietto M.G."/>
            <person name="Kania S.A."/>
            <person name="Gerhold R.W."/>
            <person name="Richards J.E."/>
            <person name="Wolf T.M."/>
        </authorList>
    </citation>
    <scope>NUCLEOTIDE SEQUENCE</scope>
    <source>
        <strain evidence="2">MNPRO001-30</strain>
        <tissue evidence="2">Meninges</tissue>
    </source>
</reference>
<keyword evidence="3" id="KW-1185">Reference proteome</keyword>
<proteinExistence type="predicted"/>
<dbReference type="AlphaFoldDB" id="A0AAD5QZW7"/>
<evidence type="ECO:0000256" key="1">
    <source>
        <dbReference type="SAM" id="MobiDB-lite"/>
    </source>
</evidence>
<accession>A0AAD5QZW7</accession>
<sequence length="440" mass="51097">DNVKESRGKRKNCPKASPHAQILTECIASPFDQDIKFVDSGDKSHACYDRQEFMDFSSYSLPLSEEMQRRIDDIGIARASNTRPLVELAQNPCNSSEVLRGSEAVKSENKPSLDPTVEKKKYKFVPTTKRISYMRGQLLSYRDSMDETAWRQYALSKYDMSDDPFLRSDRVFDREKEQENASKDLISWRSVGTTAEQENATKDLISSSSEQTTADHKEALGKSNRLRYSRKDLIAIQNRIPKNAWLSYVKGRWNTSEEPFQLDSYMRCSFEEQLRRKRLLEKEQRAEVMKNRLKAQLEKPKVLASARTYARTPVVETCFDSFCDRLSKEFREYQGKRAETSCDVGPVVPVRDPPELWVSRVNYYTGWLRNFDSTFMYDVYKESGRKCEVATEVNFEECHYSTRRSRVQAENGRNNPDESDYGEDLLVPFDEERNECDGCT</sequence>
<dbReference type="GO" id="GO:0004386">
    <property type="term" value="F:helicase activity"/>
    <property type="evidence" value="ECO:0007669"/>
    <property type="project" value="UniProtKB-KW"/>
</dbReference>
<keyword evidence="2" id="KW-0347">Helicase</keyword>